<sequence>MVLTAADGSISYFVRPFWVGENSPRQTLPLAGFAITCLQCQLSLLLGAANFRLVLLASSRAIPQL</sequence>
<proteinExistence type="predicted"/>
<protein>
    <submittedName>
        <fullName evidence="1">Uncharacterized protein</fullName>
    </submittedName>
</protein>
<reference evidence="1 2" key="2">
    <citation type="submission" date="2018-06" db="EMBL/GenBank/DDBJ databases">
        <title>Metagenomic assembly of (sub)arctic Cyanobacteria and their associated microbiome from non-axenic cultures.</title>
        <authorList>
            <person name="Baurain D."/>
        </authorList>
    </citation>
    <scope>NUCLEOTIDE SEQUENCE [LARGE SCALE GENOMIC DNA]</scope>
    <source>
        <strain evidence="1">ULC027bin1</strain>
    </source>
</reference>
<gene>
    <name evidence="1" type="ORF">DCF15_12155</name>
</gene>
<dbReference type="EMBL" id="QBMP01000121">
    <property type="protein sequence ID" value="PZO54094.1"/>
    <property type="molecule type" value="Genomic_DNA"/>
</dbReference>
<reference evidence="2" key="1">
    <citation type="submission" date="2018-04" db="EMBL/GenBank/DDBJ databases">
        <authorList>
            <person name="Cornet L."/>
        </authorList>
    </citation>
    <scope>NUCLEOTIDE SEQUENCE [LARGE SCALE GENOMIC DNA]</scope>
</reference>
<organism evidence="1 2">
    <name type="scientific">Phormidesmis priestleyi</name>
    <dbReference type="NCBI Taxonomy" id="268141"/>
    <lineage>
        <taxon>Bacteria</taxon>
        <taxon>Bacillati</taxon>
        <taxon>Cyanobacteriota</taxon>
        <taxon>Cyanophyceae</taxon>
        <taxon>Leptolyngbyales</taxon>
        <taxon>Leptolyngbyaceae</taxon>
        <taxon>Phormidesmis</taxon>
    </lineage>
</organism>
<name>A0A2W4XAE4_9CYAN</name>
<dbReference type="Proteomes" id="UP000249794">
    <property type="component" value="Unassembled WGS sequence"/>
</dbReference>
<evidence type="ECO:0000313" key="2">
    <source>
        <dbReference type="Proteomes" id="UP000249794"/>
    </source>
</evidence>
<dbReference type="AlphaFoldDB" id="A0A2W4XAE4"/>
<comment type="caution">
    <text evidence="1">The sequence shown here is derived from an EMBL/GenBank/DDBJ whole genome shotgun (WGS) entry which is preliminary data.</text>
</comment>
<evidence type="ECO:0000313" key="1">
    <source>
        <dbReference type="EMBL" id="PZO54094.1"/>
    </source>
</evidence>
<accession>A0A2W4XAE4</accession>